<accession>A0A9W9P0R1</accession>
<dbReference type="GO" id="GO:0071949">
    <property type="term" value="F:FAD binding"/>
    <property type="evidence" value="ECO:0007669"/>
    <property type="project" value="InterPro"/>
</dbReference>
<evidence type="ECO:0000313" key="6">
    <source>
        <dbReference type="Proteomes" id="UP001147733"/>
    </source>
</evidence>
<dbReference type="GeneID" id="81384541"/>
<evidence type="ECO:0000256" key="2">
    <source>
        <dbReference type="ARBA" id="ARBA00022827"/>
    </source>
</evidence>
<dbReference type="Proteomes" id="UP001147733">
    <property type="component" value="Unassembled WGS sequence"/>
</dbReference>
<dbReference type="OrthoDB" id="10016252at2759"/>
<evidence type="ECO:0000256" key="3">
    <source>
        <dbReference type="ARBA" id="ARBA00023002"/>
    </source>
</evidence>
<comment type="caution">
    <text evidence="5">The sequence shown here is derived from an EMBL/GenBank/DDBJ whole genome shotgun (WGS) entry which is preliminary data.</text>
</comment>
<organism evidence="5 6">
    <name type="scientific">Penicillium citrinum</name>
    <dbReference type="NCBI Taxonomy" id="5077"/>
    <lineage>
        <taxon>Eukaryota</taxon>
        <taxon>Fungi</taxon>
        <taxon>Dikarya</taxon>
        <taxon>Ascomycota</taxon>
        <taxon>Pezizomycotina</taxon>
        <taxon>Eurotiomycetes</taxon>
        <taxon>Eurotiomycetidae</taxon>
        <taxon>Eurotiales</taxon>
        <taxon>Aspergillaceae</taxon>
        <taxon>Penicillium</taxon>
    </lineage>
</organism>
<reference evidence="5" key="1">
    <citation type="submission" date="2022-11" db="EMBL/GenBank/DDBJ databases">
        <authorList>
            <person name="Petersen C."/>
        </authorList>
    </citation>
    <scope>NUCLEOTIDE SEQUENCE</scope>
    <source>
        <strain evidence="5">IBT 23319</strain>
    </source>
</reference>
<dbReference type="InterPro" id="IPR050631">
    <property type="entry name" value="PheA/TfdB_FAD_monoxygenase"/>
</dbReference>
<dbReference type="PRINTS" id="PR00420">
    <property type="entry name" value="RNGMNOXGNASE"/>
</dbReference>
<dbReference type="InterPro" id="IPR002938">
    <property type="entry name" value="FAD-bd"/>
</dbReference>
<dbReference type="InterPro" id="IPR036188">
    <property type="entry name" value="FAD/NAD-bd_sf"/>
</dbReference>
<feature type="domain" description="FAD-binding" evidence="4">
    <location>
        <begin position="318"/>
        <end position="376"/>
    </location>
</feature>
<evidence type="ECO:0000259" key="4">
    <source>
        <dbReference type="Pfam" id="PF01494"/>
    </source>
</evidence>
<dbReference type="GO" id="GO:0004497">
    <property type="term" value="F:monooxygenase activity"/>
    <property type="evidence" value="ECO:0007669"/>
    <property type="project" value="UniProtKB-KW"/>
</dbReference>
<gene>
    <name evidence="5" type="ORF">N7469_006456</name>
</gene>
<name>A0A9W9P0R1_PENCI</name>
<dbReference type="PANTHER" id="PTHR43476:SF3">
    <property type="entry name" value="FAD-BINDING MONOOXYGENASE"/>
    <property type="match status" value="1"/>
</dbReference>
<keyword evidence="5" id="KW-0503">Monooxygenase</keyword>
<evidence type="ECO:0000313" key="5">
    <source>
        <dbReference type="EMBL" id="KAJ5231868.1"/>
    </source>
</evidence>
<feature type="domain" description="FAD-binding" evidence="4">
    <location>
        <begin position="10"/>
        <end position="212"/>
    </location>
</feature>
<reference evidence="5" key="2">
    <citation type="journal article" date="2023" name="IMA Fungus">
        <title>Comparative genomic study of the Penicillium genus elucidates a diverse pangenome and 15 lateral gene transfer events.</title>
        <authorList>
            <person name="Petersen C."/>
            <person name="Sorensen T."/>
            <person name="Nielsen M.R."/>
            <person name="Sondergaard T.E."/>
            <person name="Sorensen J.L."/>
            <person name="Fitzpatrick D.A."/>
            <person name="Frisvad J.C."/>
            <person name="Nielsen K.L."/>
        </authorList>
    </citation>
    <scope>NUCLEOTIDE SEQUENCE</scope>
    <source>
        <strain evidence="5">IBT 23319</strain>
    </source>
</reference>
<proteinExistence type="predicted"/>
<dbReference type="SUPFAM" id="SSF51905">
    <property type="entry name" value="FAD/NAD(P)-binding domain"/>
    <property type="match status" value="1"/>
</dbReference>
<keyword evidence="6" id="KW-1185">Reference proteome</keyword>
<dbReference type="RefSeq" id="XP_056500612.1">
    <property type="nucleotide sequence ID" value="XM_056645374.1"/>
</dbReference>
<dbReference type="Pfam" id="PF01494">
    <property type="entry name" value="FAD_binding_3"/>
    <property type="match status" value="2"/>
</dbReference>
<dbReference type="EMBL" id="JAPQKT010000005">
    <property type="protein sequence ID" value="KAJ5231868.1"/>
    <property type="molecule type" value="Genomic_DNA"/>
</dbReference>
<dbReference type="AlphaFoldDB" id="A0A9W9P0R1"/>
<keyword evidence="1" id="KW-0285">Flavoprotein</keyword>
<keyword evidence="3" id="KW-0560">Oxidoreductase</keyword>
<dbReference type="Gene3D" id="3.50.50.60">
    <property type="entry name" value="FAD/NAD(P)-binding domain"/>
    <property type="match status" value="2"/>
</dbReference>
<protein>
    <submittedName>
        <fullName evidence="5">Monooxygenase</fullName>
    </submittedName>
</protein>
<sequence length="626" mass="70979">MSDRMNCETTVVLICGCGPTGAMLSGYLGKLRVRNIILEKEADITTDPRGIALDDDGIRLIQGLGLYEHVFTEIGSYISKAKFIGGTHRNLHANPFLHFDTASTEGQTGHVGVLAHKQPILEKHLRSTVESSTLCELRSNCLLTSISEDDDWVYATYKDASGEEKNLRAKFLAAADGKTGFTRKMYLEQKGIRLEWAEQTKYEETWVALNWKLHLPTRETHPSFPLWDLGYTPEEVYDLFFPKDFRFLCNPDRPAVCGRFGLPKDCLWRFEFLVSTDEDGKEMASEEKVREVVYPYLIHPGSHYGLKEDVSYPEDCIEVLRSRPFRFSARSCNKWALNRVILCGDAAHVFPPFGGQGITSGFRDAVALAWRLAIACKPGPSIDYEPLLRGWYLERKQQLDSSLASTVKNGEMVNAKSRVQVFLRDWVFWVLQLVPTWKHWLERGPRGSGPTHYTHTSEMPFLPEFHGGVQFPQTYCISLTCDARVQFTDDVIFSGKRGIFQIVALLKGPDEVASAMQELADLKTDDHLVCPGEATFFVPRASCESPPAGGKTLESPPVFRTATSDEFARSSLCDSRPDPRGYNESLMWDCMRDKRYIALRFDRFVYAMCDSKAELEEVLEQLNRQF</sequence>
<dbReference type="PANTHER" id="PTHR43476">
    <property type="entry name" value="3-(3-HYDROXY-PHENYL)PROPIONATE/3-HYDROXYCINNAMIC ACID HYDROXYLASE"/>
    <property type="match status" value="1"/>
</dbReference>
<evidence type="ECO:0000256" key="1">
    <source>
        <dbReference type="ARBA" id="ARBA00022630"/>
    </source>
</evidence>
<keyword evidence="2" id="KW-0274">FAD</keyword>